<dbReference type="InterPro" id="IPR011545">
    <property type="entry name" value="DEAD/DEAH_box_helicase_dom"/>
</dbReference>
<dbReference type="PANTHER" id="PTHR47961:SF8">
    <property type="entry name" value="DEXH-BOX ATP-DEPENDENT RNA HELICASE DEXH15 CHLOROPLASTIC"/>
    <property type="match status" value="1"/>
</dbReference>
<evidence type="ECO:0000256" key="4">
    <source>
        <dbReference type="ARBA" id="ARBA00022840"/>
    </source>
</evidence>
<dbReference type="Gene3D" id="3.40.50.300">
    <property type="entry name" value="P-loop containing nucleotide triphosphate hydrolases"/>
    <property type="match status" value="2"/>
</dbReference>
<dbReference type="Pfam" id="PF00271">
    <property type="entry name" value="Helicase_C"/>
    <property type="match status" value="1"/>
</dbReference>
<dbReference type="Proteomes" id="UP001162907">
    <property type="component" value="Chromosome"/>
</dbReference>
<feature type="domain" description="Helicase ATP-binding" evidence="5">
    <location>
        <begin position="271"/>
        <end position="445"/>
    </location>
</feature>
<dbReference type="RefSeq" id="WP_230733869.1">
    <property type="nucleotide sequence ID" value="NZ_CP075567.1"/>
</dbReference>
<dbReference type="SMART" id="SM00487">
    <property type="entry name" value="DEXDc"/>
    <property type="match status" value="1"/>
</dbReference>
<dbReference type="InterPro" id="IPR027417">
    <property type="entry name" value="P-loop_NTPase"/>
</dbReference>
<dbReference type="CDD" id="cd17921">
    <property type="entry name" value="DEXHc_Ski2"/>
    <property type="match status" value="1"/>
</dbReference>
<dbReference type="PROSITE" id="PS51194">
    <property type="entry name" value="HELICASE_CTER"/>
    <property type="match status" value="1"/>
</dbReference>
<reference evidence="7 8" key="1">
    <citation type="journal article" date="2022" name="Int. J. Syst. Evol. Microbiol.">
        <title>Pseudomonas fitomaticsae sp. nov., isolated at Marimurtra Botanical Garden in Blanes, Catalonia, Spain.</title>
        <authorList>
            <person name="Atanasov K.E."/>
            <person name="Galbis D.M."/>
            <person name="Cornado D."/>
            <person name="Serpico A."/>
            <person name="Sanchez G."/>
            <person name="Bosch M."/>
            <person name="Ferrer A."/>
            <person name="Altabella T."/>
        </authorList>
    </citation>
    <scope>NUCLEOTIDE SEQUENCE [LARGE SCALE GENOMIC DNA]</scope>
    <source>
        <strain evidence="7 8">FIT81</strain>
    </source>
</reference>
<feature type="domain" description="Helicase C-terminal" evidence="6">
    <location>
        <begin position="490"/>
        <end position="680"/>
    </location>
</feature>
<dbReference type="GO" id="GO:0004386">
    <property type="term" value="F:helicase activity"/>
    <property type="evidence" value="ECO:0007669"/>
    <property type="project" value="UniProtKB-KW"/>
</dbReference>
<dbReference type="SUPFAM" id="SSF52540">
    <property type="entry name" value="P-loop containing nucleoside triphosphate hydrolases"/>
    <property type="match status" value="1"/>
</dbReference>
<dbReference type="InterPro" id="IPR050474">
    <property type="entry name" value="Hel308_SKI2-like"/>
</dbReference>
<keyword evidence="4" id="KW-0067">ATP-binding</keyword>
<evidence type="ECO:0000256" key="1">
    <source>
        <dbReference type="ARBA" id="ARBA00022741"/>
    </source>
</evidence>
<evidence type="ECO:0000256" key="2">
    <source>
        <dbReference type="ARBA" id="ARBA00022801"/>
    </source>
</evidence>
<dbReference type="InterPro" id="IPR014001">
    <property type="entry name" value="Helicase_ATP-bd"/>
</dbReference>
<organism evidence="7 8">
    <name type="scientific">Pseudomonas fitomaticsae</name>
    <dbReference type="NCBI Taxonomy" id="2837969"/>
    <lineage>
        <taxon>Bacteria</taxon>
        <taxon>Pseudomonadati</taxon>
        <taxon>Pseudomonadota</taxon>
        <taxon>Gammaproteobacteria</taxon>
        <taxon>Pseudomonadales</taxon>
        <taxon>Pseudomonadaceae</taxon>
        <taxon>Pseudomonas</taxon>
    </lineage>
</organism>
<dbReference type="SMART" id="SM00490">
    <property type="entry name" value="HELICc"/>
    <property type="match status" value="1"/>
</dbReference>
<name>A0ABY3Q0X0_9PSED</name>
<dbReference type="InterPro" id="IPR001650">
    <property type="entry name" value="Helicase_C-like"/>
</dbReference>
<dbReference type="Pfam" id="PF00270">
    <property type="entry name" value="DEAD"/>
    <property type="match status" value="1"/>
</dbReference>
<dbReference type="PANTHER" id="PTHR47961">
    <property type="entry name" value="DNA POLYMERASE THETA, PUTATIVE (AFU_ORTHOLOGUE AFUA_1G05260)-RELATED"/>
    <property type="match status" value="1"/>
</dbReference>
<evidence type="ECO:0000313" key="7">
    <source>
        <dbReference type="EMBL" id="UFP99736.1"/>
    </source>
</evidence>
<sequence>MFEADELSPCMDAEWFVSGYSELQRKILDERLGKPYLNSDQVLAKRNLLRFSQAVLASAPAWIDSKSGLERALCVAAGDIEAGFGIQSANTSDSVAQGRHFLKAALLYDMAGLPGASAKVARDSAFDNRVQDFFLRRRESFWGSLKDASASPSVQDEILIPEVEVPGDINRLVHTAIAEALFQQGENLQFGKEKSDQVHSVFRELSNQAGSYRLDLAGDDFIAISKVLDQRREYSSLAILEKYSGLDRSQINALGVPLEFWPVQKQAIEEGLLAENIISYGLAAPTGTGKTSLAKVLIASAIKSQPNKKVVYISPSRALVHQVSRDLADSLGRVGIKVRELGAHLTVHEQLSTSDESEVQVLVFTPERADLLLRVDQEFVKNIALVLVDEAHHIEQGSRGILLEFYLWRIRQLVSTDARVIQLSAVAPNISDLVSWLSVGENSSSVKVDWRTNRLRLGRFEFISGEGVLKFEGVEPTPLAVTECDDRLSRLARLAMNLSTSGIVLVLCTTVRLCEDLAERIFQMRSKLVNYSEYDGGEDIERLDAKIERELYPESSLRNHIKRKVAYHHAQLPPSVRISLEDIISAKKIDIVCATTTLAEGVNFPFATVLVESLVSKNYQITPRSLWNIAGRAGRFGVDSEGHCILFEPQSYEHKLQGFTLQNYLGTTLDSIPPVQSALGAALTELKEAIESGKIQESILESVKLGNIKIDGKNTALAKRIRGLVNLVRVSYTHASVAGLVKLNSDNATEISTSMLASNQMSLDVKVFADTFSLQQKKVIQTAFSSDAELMNIAARIGWSLEAQAELHEWLMSLDDWRLEKFGQIVVGGHIYKFDALSYLLGPVSKFMSEFEGDKLGGVTSFVSCIWVEGQPLTSIRDRQQNKNLGELVRMIYSKVQYLLPWALYGVAELLSYEAKRRRIKVQGGVRDLSVLAAEGVPNFNALQLVMGLGLERVDATRIAAAYGAPNTGKRQTTDVVGFFRGLEAKDLFRIVRGNDRRRIDPDIYGIWQKINGKT</sequence>
<evidence type="ECO:0000256" key="3">
    <source>
        <dbReference type="ARBA" id="ARBA00022806"/>
    </source>
</evidence>
<dbReference type="EMBL" id="CP075567">
    <property type="protein sequence ID" value="UFP99736.1"/>
    <property type="molecule type" value="Genomic_DNA"/>
</dbReference>
<proteinExistence type="predicted"/>
<gene>
    <name evidence="7" type="ORF">KJY40_27640</name>
</gene>
<evidence type="ECO:0000313" key="8">
    <source>
        <dbReference type="Proteomes" id="UP001162907"/>
    </source>
</evidence>
<dbReference type="PROSITE" id="PS51192">
    <property type="entry name" value="HELICASE_ATP_BIND_1"/>
    <property type="match status" value="1"/>
</dbReference>
<evidence type="ECO:0000259" key="6">
    <source>
        <dbReference type="PROSITE" id="PS51194"/>
    </source>
</evidence>
<keyword evidence="8" id="KW-1185">Reference proteome</keyword>
<accession>A0ABY3Q0X0</accession>
<evidence type="ECO:0000259" key="5">
    <source>
        <dbReference type="PROSITE" id="PS51192"/>
    </source>
</evidence>
<keyword evidence="2" id="KW-0378">Hydrolase</keyword>
<dbReference type="InterPro" id="IPR003593">
    <property type="entry name" value="AAA+_ATPase"/>
</dbReference>
<keyword evidence="1" id="KW-0547">Nucleotide-binding</keyword>
<dbReference type="SMART" id="SM00382">
    <property type="entry name" value="AAA"/>
    <property type="match status" value="1"/>
</dbReference>
<keyword evidence="3 7" id="KW-0347">Helicase</keyword>
<protein>
    <submittedName>
        <fullName evidence="7">DEAD/DEAH box helicase</fullName>
    </submittedName>
</protein>